<sequence length="105" mass="11636">MGDFTCCYLACGQDLPEALLTLATVPPWLWLTATRDQAVAAIRRYQTEISAKRGPVCRYTPSCSHYGVAALQRFGLVRGSWLTVRRLARCRASVPWGTPDPVPQP</sequence>
<dbReference type="InterPro" id="IPR002696">
    <property type="entry name" value="Membr_insert_effic_factor_YidD"/>
</dbReference>
<name>A0ABN2LCB6_9ACTN</name>
<comment type="caution">
    <text evidence="1">The sequence shown here is derived from an EMBL/GenBank/DDBJ whole genome shotgun (WGS) entry which is preliminary data.</text>
</comment>
<dbReference type="PANTHER" id="PTHR33383">
    <property type="entry name" value="MEMBRANE PROTEIN INSERTION EFFICIENCY FACTOR-RELATED"/>
    <property type="match status" value="1"/>
</dbReference>
<keyword evidence="2" id="KW-1185">Reference proteome</keyword>
<organism evidence="1 2">
    <name type="scientific">Luedemannella flava</name>
    <dbReference type="NCBI Taxonomy" id="349316"/>
    <lineage>
        <taxon>Bacteria</taxon>
        <taxon>Bacillati</taxon>
        <taxon>Actinomycetota</taxon>
        <taxon>Actinomycetes</taxon>
        <taxon>Micromonosporales</taxon>
        <taxon>Micromonosporaceae</taxon>
        <taxon>Luedemannella</taxon>
    </lineage>
</organism>
<dbReference type="PANTHER" id="PTHR33383:SF1">
    <property type="entry name" value="MEMBRANE PROTEIN INSERTION EFFICIENCY FACTOR-RELATED"/>
    <property type="match status" value="1"/>
</dbReference>
<dbReference type="EMBL" id="BAAALT010000003">
    <property type="protein sequence ID" value="GAA1783655.1"/>
    <property type="molecule type" value="Genomic_DNA"/>
</dbReference>
<dbReference type="Pfam" id="PF01809">
    <property type="entry name" value="YidD"/>
    <property type="match status" value="1"/>
</dbReference>
<dbReference type="Proteomes" id="UP001500218">
    <property type="component" value="Unassembled WGS sequence"/>
</dbReference>
<evidence type="ECO:0000313" key="1">
    <source>
        <dbReference type="EMBL" id="GAA1783655.1"/>
    </source>
</evidence>
<proteinExistence type="predicted"/>
<reference evidence="1 2" key="1">
    <citation type="journal article" date="2019" name="Int. J. Syst. Evol. Microbiol.">
        <title>The Global Catalogue of Microorganisms (GCM) 10K type strain sequencing project: providing services to taxonomists for standard genome sequencing and annotation.</title>
        <authorList>
            <consortium name="The Broad Institute Genomics Platform"/>
            <consortium name="The Broad Institute Genome Sequencing Center for Infectious Disease"/>
            <person name="Wu L."/>
            <person name="Ma J."/>
        </authorList>
    </citation>
    <scope>NUCLEOTIDE SEQUENCE [LARGE SCALE GENOMIC DNA]</scope>
    <source>
        <strain evidence="1 2">JCM 13250</strain>
    </source>
</reference>
<accession>A0ABN2LCB6</accession>
<protein>
    <recommendedName>
        <fullName evidence="3">Membrane protein insertion efficiency factor</fullName>
    </recommendedName>
</protein>
<gene>
    <name evidence="1" type="ORF">GCM10009682_02160</name>
</gene>
<dbReference type="NCBIfam" id="TIGR00278">
    <property type="entry name" value="membrane protein insertion efficiency factor YidD"/>
    <property type="match status" value="1"/>
</dbReference>
<dbReference type="SMART" id="SM01234">
    <property type="entry name" value="Haemolytic"/>
    <property type="match status" value="1"/>
</dbReference>
<evidence type="ECO:0000313" key="2">
    <source>
        <dbReference type="Proteomes" id="UP001500218"/>
    </source>
</evidence>
<dbReference type="RefSeq" id="WP_344125202.1">
    <property type="nucleotide sequence ID" value="NZ_BAAALT010000003.1"/>
</dbReference>
<evidence type="ECO:0008006" key="3">
    <source>
        <dbReference type="Google" id="ProtNLM"/>
    </source>
</evidence>